<accession>A0A3B0X178</accession>
<organism evidence="1">
    <name type="scientific">hydrothermal vent metagenome</name>
    <dbReference type="NCBI Taxonomy" id="652676"/>
    <lineage>
        <taxon>unclassified sequences</taxon>
        <taxon>metagenomes</taxon>
        <taxon>ecological metagenomes</taxon>
    </lineage>
</organism>
<dbReference type="AlphaFoldDB" id="A0A3B0X178"/>
<dbReference type="EMBL" id="UOFE01000047">
    <property type="protein sequence ID" value="VAW55229.1"/>
    <property type="molecule type" value="Genomic_DNA"/>
</dbReference>
<name>A0A3B0X178_9ZZZZ</name>
<sequence>MDVFLPFMSMTKEEWLAEKGEVGSNCCDSKEMTLNKIRKLLKYFIAGH</sequence>
<protein>
    <submittedName>
        <fullName evidence="1">Uncharacterized protein</fullName>
    </submittedName>
</protein>
<gene>
    <name evidence="1" type="ORF">MNBD_GAMMA05-1750</name>
</gene>
<proteinExistence type="predicted"/>
<reference evidence="1" key="1">
    <citation type="submission" date="2018-06" db="EMBL/GenBank/DDBJ databases">
        <authorList>
            <person name="Zhirakovskaya E."/>
        </authorList>
    </citation>
    <scope>NUCLEOTIDE SEQUENCE</scope>
</reference>
<evidence type="ECO:0000313" key="1">
    <source>
        <dbReference type="EMBL" id="VAW55229.1"/>
    </source>
</evidence>